<reference evidence="1 2" key="1">
    <citation type="journal article" date="2018" name="Sci. Rep.">
        <title>Genomic signatures of local adaptation to the degree of environmental predictability in rotifers.</title>
        <authorList>
            <person name="Franch-Gras L."/>
            <person name="Hahn C."/>
            <person name="Garcia-Roger E.M."/>
            <person name="Carmona M.J."/>
            <person name="Serra M."/>
            <person name="Gomez A."/>
        </authorList>
    </citation>
    <scope>NUCLEOTIDE SEQUENCE [LARGE SCALE GENOMIC DNA]</scope>
    <source>
        <strain evidence="1">HYR1</strain>
    </source>
</reference>
<name>A0A3M7R213_BRAPC</name>
<comment type="caution">
    <text evidence="1">The sequence shown here is derived from an EMBL/GenBank/DDBJ whole genome shotgun (WGS) entry which is preliminary data.</text>
</comment>
<sequence length="65" mass="7926">MGSFIWTDNYSNQIIFKKSEFGTKFKIKFIPEEIQLTQILTLFQEEWYRVFAITLSDFSYRPNIY</sequence>
<organism evidence="1 2">
    <name type="scientific">Brachionus plicatilis</name>
    <name type="common">Marine rotifer</name>
    <name type="synonym">Brachionus muelleri</name>
    <dbReference type="NCBI Taxonomy" id="10195"/>
    <lineage>
        <taxon>Eukaryota</taxon>
        <taxon>Metazoa</taxon>
        <taxon>Spiralia</taxon>
        <taxon>Gnathifera</taxon>
        <taxon>Rotifera</taxon>
        <taxon>Eurotatoria</taxon>
        <taxon>Monogononta</taxon>
        <taxon>Pseudotrocha</taxon>
        <taxon>Ploima</taxon>
        <taxon>Brachionidae</taxon>
        <taxon>Brachionus</taxon>
    </lineage>
</organism>
<keyword evidence="2" id="KW-1185">Reference proteome</keyword>
<dbReference type="Proteomes" id="UP000276133">
    <property type="component" value="Unassembled WGS sequence"/>
</dbReference>
<evidence type="ECO:0000313" key="1">
    <source>
        <dbReference type="EMBL" id="RNA17640.1"/>
    </source>
</evidence>
<accession>A0A3M7R213</accession>
<evidence type="ECO:0000313" key="2">
    <source>
        <dbReference type="Proteomes" id="UP000276133"/>
    </source>
</evidence>
<dbReference type="AlphaFoldDB" id="A0A3M7R213"/>
<gene>
    <name evidence="1" type="ORF">BpHYR1_008128</name>
</gene>
<dbReference type="EMBL" id="REGN01004410">
    <property type="protein sequence ID" value="RNA17640.1"/>
    <property type="molecule type" value="Genomic_DNA"/>
</dbReference>
<protein>
    <submittedName>
        <fullName evidence="1">Uncharacterized protein</fullName>
    </submittedName>
</protein>
<proteinExistence type="predicted"/>